<dbReference type="GO" id="GO:0003700">
    <property type="term" value="F:DNA-binding transcription factor activity"/>
    <property type="evidence" value="ECO:0007669"/>
    <property type="project" value="InterPro"/>
</dbReference>
<evidence type="ECO:0000313" key="8">
    <source>
        <dbReference type="EMBL" id="GLY80642.1"/>
    </source>
</evidence>
<dbReference type="CDD" id="cd07377">
    <property type="entry name" value="WHTH_GntR"/>
    <property type="match status" value="1"/>
</dbReference>
<dbReference type="Pfam" id="PF00440">
    <property type="entry name" value="TetR_N"/>
    <property type="match status" value="1"/>
</dbReference>
<dbReference type="InterPro" id="IPR000524">
    <property type="entry name" value="Tscrpt_reg_HTH_GntR"/>
</dbReference>
<feature type="DNA-binding region" description="H-T-H motif" evidence="4">
    <location>
        <begin position="121"/>
        <end position="140"/>
    </location>
</feature>
<dbReference type="InterPro" id="IPR036390">
    <property type="entry name" value="WH_DNA-bd_sf"/>
</dbReference>
<dbReference type="PROSITE" id="PS50977">
    <property type="entry name" value="HTH_TETR_2"/>
    <property type="match status" value="1"/>
</dbReference>
<comment type="caution">
    <text evidence="8">The sequence shown here is derived from an EMBL/GenBank/DDBJ whole genome shotgun (WGS) entry which is preliminary data.</text>
</comment>
<dbReference type="InterPro" id="IPR001647">
    <property type="entry name" value="HTH_TetR"/>
</dbReference>
<evidence type="ECO:0000256" key="3">
    <source>
        <dbReference type="ARBA" id="ARBA00023163"/>
    </source>
</evidence>
<dbReference type="GO" id="GO:0000976">
    <property type="term" value="F:transcription cis-regulatory region binding"/>
    <property type="evidence" value="ECO:0007669"/>
    <property type="project" value="TreeGrafter"/>
</dbReference>
<name>A0A9W6RV23_9ACTN</name>
<feature type="compositionally biased region" description="Low complexity" evidence="5">
    <location>
        <begin position="71"/>
        <end position="86"/>
    </location>
</feature>
<dbReference type="InterPro" id="IPR009057">
    <property type="entry name" value="Homeodomain-like_sf"/>
</dbReference>
<dbReference type="InterPro" id="IPR036388">
    <property type="entry name" value="WH-like_DNA-bd_sf"/>
</dbReference>
<feature type="domain" description="HTH gntR-type" evidence="6">
    <location>
        <begin position="5"/>
        <end position="73"/>
    </location>
</feature>
<evidence type="ECO:0000259" key="7">
    <source>
        <dbReference type="PROSITE" id="PS50977"/>
    </source>
</evidence>
<proteinExistence type="predicted"/>
<dbReference type="EMBL" id="BSTJ01000015">
    <property type="protein sequence ID" value="GLY80642.1"/>
    <property type="molecule type" value="Genomic_DNA"/>
</dbReference>
<dbReference type="GO" id="GO:0045892">
    <property type="term" value="P:negative regulation of DNA-templated transcription"/>
    <property type="evidence" value="ECO:0007669"/>
    <property type="project" value="InterPro"/>
</dbReference>
<dbReference type="SMART" id="SM00345">
    <property type="entry name" value="HTH_GNTR"/>
    <property type="match status" value="1"/>
</dbReference>
<dbReference type="PANTHER" id="PTHR30055">
    <property type="entry name" value="HTH-TYPE TRANSCRIPTIONAL REGULATOR RUTR"/>
    <property type="match status" value="1"/>
</dbReference>
<evidence type="ECO:0000256" key="1">
    <source>
        <dbReference type="ARBA" id="ARBA00023015"/>
    </source>
</evidence>
<keyword evidence="3" id="KW-0804">Transcription</keyword>
<evidence type="ECO:0000313" key="9">
    <source>
        <dbReference type="Proteomes" id="UP001165135"/>
    </source>
</evidence>
<dbReference type="SUPFAM" id="SSF46689">
    <property type="entry name" value="Homeodomain-like"/>
    <property type="match status" value="1"/>
</dbReference>
<dbReference type="RefSeq" id="WP_285633879.1">
    <property type="nucleotide sequence ID" value="NZ_BSTJ01000015.1"/>
</dbReference>
<dbReference type="AlphaFoldDB" id="A0A9W6RV23"/>
<keyword evidence="1" id="KW-0805">Transcription regulation</keyword>
<organism evidence="8 9">
    <name type="scientific">Actinoallomurus iriomotensis</name>
    <dbReference type="NCBI Taxonomy" id="478107"/>
    <lineage>
        <taxon>Bacteria</taxon>
        <taxon>Bacillati</taxon>
        <taxon>Actinomycetota</taxon>
        <taxon>Actinomycetes</taxon>
        <taxon>Streptosporangiales</taxon>
        <taxon>Thermomonosporaceae</taxon>
        <taxon>Actinoallomurus</taxon>
    </lineage>
</organism>
<evidence type="ECO:0000256" key="2">
    <source>
        <dbReference type="ARBA" id="ARBA00023125"/>
    </source>
</evidence>
<reference evidence="8" key="1">
    <citation type="submission" date="2023-03" db="EMBL/GenBank/DDBJ databases">
        <title>Actinoallomurus iriomotensis NBRC 103681.</title>
        <authorList>
            <person name="Ichikawa N."/>
            <person name="Sato H."/>
            <person name="Tonouchi N."/>
        </authorList>
    </citation>
    <scope>NUCLEOTIDE SEQUENCE</scope>
    <source>
        <strain evidence="8">NBRC 103681</strain>
    </source>
</reference>
<dbReference type="PANTHER" id="PTHR30055:SF151">
    <property type="entry name" value="TRANSCRIPTIONAL REGULATORY PROTEIN"/>
    <property type="match status" value="1"/>
</dbReference>
<dbReference type="InterPro" id="IPR004111">
    <property type="entry name" value="Repressor_TetR_C"/>
</dbReference>
<dbReference type="Gene3D" id="1.10.10.10">
    <property type="entry name" value="Winged helix-like DNA-binding domain superfamily/Winged helix DNA-binding domain"/>
    <property type="match status" value="1"/>
</dbReference>
<accession>A0A9W6RV23</accession>
<evidence type="ECO:0000259" key="6">
    <source>
        <dbReference type="PROSITE" id="PS50949"/>
    </source>
</evidence>
<dbReference type="Proteomes" id="UP001165135">
    <property type="component" value="Unassembled WGS sequence"/>
</dbReference>
<dbReference type="InterPro" id="IPR050109">
    <property type="entry name" value="HTH-type_TetR-like_transc_reg"/>
</dbReference>
<evidence type="ECO:0000256" key="5">
    <source>
        <dbReference type="SAM" id="MobiDB-lite"/>
    </source>
</evidence>
<sequence length="315" mass="34537">MERGTSRSGQIVAELRHRIVTGELAPGDRVPSTREITRRWGVAMATATKALTQLRHEGLVRAVPGVGTVVATGTGSAPRPAAARPGGPRPRQRRGDEQAASTRIVAAAIAVADAEGLTSVSMRRVAAELGMATMSLYRYVTDKDDLLAQMMDAAFAEQPLPDEPPEGWRDRLELAARTLWAMFRRHPWLAPALSVTRPQPLPNALPFTEWMLGSLADRLDVQTILTIHLTLFNWVRATAISMEAEAEAEALSGLDAEEWMDGQEPALREIFATGRFPLFERLNTEGYDFDLDGLFEFGLQRLLDGLAVFVGEAPR</sequence>
<keyword evidence="2 4" id="KW-0238">DNA-binding</keyword>
<dbReference type="Gene3D" id="1.10.357.10">
    <property type="entry name" value="Tetracycline Repressor, domain 2"/>
    <property type="match status" value="1"/>
</dbReference>
<evidence type="ECO:0000256" key="4">
    <source>
        <dbReference type="PROSITE-ProRule" id="PRU00335"/>
    </source>
</evidence>
<dbReference type="SUPFAM" id="SSF48498">
    <property type="entry name" value="Tetracyclin repressor-like, C-terminal domain"/>
    <property type="match status" value="1"/>
</dbReference>
<dbReference type="Pfam" id="PF02909">
    <property type="entry name" value="TetR_C_1"/>
    <property type="match status" value="1"/>
</dbReference>
<feature type="domain" description="HTH tetR-type" evidence="7">
    <location>
        <begin position="98"/>
        <end position="158"/>
    </location>
</feature>
<dbReference type="SUPFAM" id="SSF46785">
    <property type="entry name" value="Winged helix' DNA-binding domain"/>
    <property type="match status" value="1"/>
</dbReference>
<dbReference type="Pfam" id="PF00392">
    <property type="entry name" value="GntR"/>
    <property type="match status" value="1"/>
</dbReference>
<dbReference type="PROSITE" id="PS50949">
    <property type="entry name" value="HTH_GNTR"/>
    <property type="match status" value="1"/>
</dbReference>
<dbReference type="Gene3D" id="1.10.10.60">
    <property type="entry name" value="Homeodomain-like"/>
    <property type="match status" value="1"/>
</dbReference>
<gene>
    <name evidence="8" type="ORF">Airi01_089090</name>
</gene>
<protein>
    <submittedName>
        <fullName evidence="8">GntR family transcriptional regulator</fullName>
    </submittedName>
</protein>
<feature type="region of interest" description="Disordered" evidence="5">
    <location>
        <begin position="71"/>
        <end position="99"/>
    </location>
</feature>
<dbReference type="InterPro" id="IPR036271">
    <property type="entry name" value="Tet_transcr_reg_TetR-rel_C_sf"/>
</dbReference>